<organism evidence="2 3">
    <name type="scientific">Pararhodobacter marinus</name>
    <dbReference type="NCBI Taxonomy" id="2184063"/>
    <lineage>
        <taxon>Bacteria</taxon>
        <taxon>Pseudomonadati</taxon>
        <taxon>Pseudomonadota</taxon>
        <taxon>Alphaproteobacteria</taxon>
        <taxon>Rhodobacterales</taxon>
        <taxon>Paracoccaceae</taxon>
        <taxon>Pararhodobacter</taxon>
    </lineage>
</organism>
<proteinExistence type="predicted"/>
<dbReference type="EMBL" id="QEYD01000010">
    <property type="protein sequence ID" value="PWE27490.1"/>
    <property type="molecule type" value="Genomic_DNA"/>
</dbReference>
<comment type="caution">
    <text evidence="2">The sequence shown here is derived from an EMBL/GenBank/DDBJ whole genome shotgun (WGS) entry which is preliminary data.</text>
</comment>
<accession>A0A2U2C6I5</accession>
<dbReference type="PANTHER" id="PTHR34580">
    <property type="match status" value="1"/>
</dbReference>
<evidence type="ECO:0000313" key="3">
    <source>
        <dbReference type="Proteomes" id="UP000244940"/>
    </source>
</evidence>
<dbReference type="OrthoDB" id="7626446at2"/>
<dbReference type="Proteomes" id="UP000244940">
    <property type="component" value="Unassembled WGS sequence"/>
</dbReference>
<feature type="domain" description="WCX" evidence="1">
    <location>
        <begin position="63"/>
        <end position="131"/>
    </location>
</feature>
<dbReference type="InterPro" id="IPR057727">
    <property type="entry name" value="WCX_dom"/>
</dbReference>
<reference evidence="2 3" key="1">
    <citation type="submission" date="2018-05" db="EMBL/GenBank/DDBJ databases">
        <title>Pararhodobacter marina sp. nov., isolated from deep-sea water of the Indian Ocean.</title>
        <authorList>
            <person name="Lai Q.Sr."/>
            <person name="Liu X."/>
            <person name="Shao Z."/>
        </authorList>
    </citation>
    <scope>NUCLEOTIDE SEQUENCE [LARGE SCALE GENOMIC DNA]</scope>
    <source>
        <strain evidence="2 3">CIC4N-9</strain>
    </source>
</reference>
<dbReference type="InterPro" id="IPR051534">
    <property type="entry name" value="CBASS_pafABC_assoc_protein"/>
</dbReference>
<dbReference type="Pfam" id="PF25583">
    <property type="entry name" value="WCX"/>
    <property type="match status" value="1"/>
</dbReference>
<gene>
    <name evidence="2" type="ORF">C4N9_15700</name>
</gene>
<keyword evidence="3" id="KW-1185">Reference proteome</keyword>
<dbReference type="RefSeq" id="WP_109534302.1">
    <property type="nucleotide sequence ID" value="NZ_QEYD01000010.1"/>
</dbReference>
<dbReference type="PANTHER" id="PTHR34580:SF1">
    <property type="entry name" value="PROTEIN PAFC"/>
    <property type="match status" value="1"/>
</dbReference>
<dbReference type="GeneID" id="94366340"/>
<name>A0A2U2C6I5_9RHOB</name>
<evidence type="ECO:0000259" key="1">
    <source>
        <dbReference type="Pfam" id="PF25583"/>
    </source>
</evidence>
<sequence>MGHRRYLVARDPAKDDLIRNYRMDLIQSAEVLDQSFAQAEGFSMAEYAAQSFGIWQDPDQFGEVVWKFSPEAATRAAEFRFHPTQRLEPQPDGSLTVRFEAAGWLEMTWHLYQWGDKVEVLAPEGLRAMVHDHRRSDFSSMP</sequence>
<protein>
    <recommendedName>
        <fullName evidence="1">WCX domain-containing protein</fullName>
    </recommendedName>
</protein>
<dbReference type="AlphaFoldDB" id="A0A2U2C6I5"/>
<evidence type="ECO:0000313" key="2">
    <source>
        <dbReference type="EMBL" id="PWE27490.1"/>
    </source>
</evidence>